<dbReference type="Pfam" id="PF00295">
    <property type="entry name" value="Glyco_hydro_28"/>
    <property type="match status" value="1"/>
</dbReference>
<dbReference type="InterPro" id="IPR011050">
    <property type="entry name" value="Pectin_lyase_fold/virulence"/>
</dbReference>
<sequence length="404" mass="42944">MRRSNNFNNRTKEMAISVSAVTLLLMVLAYTANSQPATFDITKYGAVADEKTDSVQALTSAWNEACASPTPSSILVPPGNFLLGKTALKGPCKAHLDFQLQGTFKAPADPSSLGDGWITMDYVDSFSMSGGGIFDGQGETAWGQNNCHKDPKCKALAVNLRFNFFKNTMITKVTSLNSKNFHINLIGCGNFTFKEFNITAPAESLNTDGIHIGKSNGINIIDTHIGTGDDCISLGDGCQNINITGVTCGPGHGISIGSLGKYPGEEPVTGVFVKNCTFTNTDNGVRIKSWPALSAGTVADVHYEDIIVNNVSNPVVIDQMYCPWNQCNDKEPSKVKISNVSIKNVKGTSFTPTAVKLLCSSSIPCEGVEMSDIDITYAGAEGPAKSECTNVKPTITGTLNPPGC</sequence>
<proteinExistence type="inferred from homology"/>
<dbReference type="GO" id="GO:0004650">
    <property type="term" value="F:polygalacturonase activity"/>
    <property type="evidence" value="ECO:0007669"/>
    <property type="project" value="InterPro"/>
</dbReference>
<evidence type="ECO:0000256" key="8">
    <source>
        <dbReference type="PROSITE-ProRule" id="PRU10052"/>
    </source>
</evidence>
<evidence type="ECO:0000313" key="11">
    <source>
        <dbReference type="Proteomes" id="UP001159364"/>
    </source>
</evidence>
<dbReference type="EMBL" id="JAIWQS010000012">
    <property type="protein sequence ID" value="KAJ8748622.1"/>
    <property type="molecule type" value="Genomic_DNA"/>
</dbReference>
<dbReference type="Gene3D" id="2.160.20.10">
    <property type="entry name" value="Single-stranded right-handed beta-helix, Pectin lyase-like"/>
    <property type="match status" value="1"/>
</dbReference>
<dbReference type="InterPro" id="IPR000743">
    <property type="entry name" value="Glyco_hydro_28"/>
</dbReference>
<evidence type="ECO:0000256" key="9">
    <source>
        <dbReference type="RuleBase" id="RU361169"/>
    </source>
</evidence>
<dbReference type="InterPro" id="IPR012334">
    <property type="entry name" value="Pectin_lyas_fold"/>
</dbReference>
<comment type="caution">
    <text evidence="10">The sequence shown here is derived from an EMBL/GenBank/DDBJ whole genome shotgun (WGS) entry which is preliminary data.</text>
</comment>
<feature type="active site" evidence="8">
    <location>
        <position position="252"/>
    </location>
</feature>
<evidence type="ECO:0008006" key="12">
    <source>
        <dbReference type="Google" id="ProtNLM"/>
    </source>
</evidence>
<keyword evidence="11" id="KW-1185">Reference proteome</keyword>
<keyword evidence="4" id="KW-0964">Secreted</keyword>
<accession>A0AAV8S924</accession>
<evidence type="ECO:0000256" key="4">
    <source>
        <dbReference type="ARBA" id="ARBA00022525"/>
    </source>
</evidence>
<dbReference type="GO" id="GO:0071555">
    <property type="term" value="P:cell wall organization"/>
    <property type="evidence" value="ECO:0007669"/>
    <property type="project" value="UniProtKB-KW"/>
</dbReference>
<keyword evidence="6 9" id="KW-0326">Glycosidase</keyword>
<keyword evidence="7" id="KW-0961">Cell wall biogenesis/degradation</keyword>
<organism evidence="10 11">
    <name type="scientific">Erythroxylum novogranatense</name>
    <dbReference type="NCBI Taxonomy" id="1862640"/>
    <lineage>
        <taxon>Eukaryota</taxon>
        <taxon>Viridiplantae</taxon>
        <taxon>Streptophyta</taxon>
        <taxon>Embryophyta</taxon>
        <taxon>Tracheophyta</taxon>
        <taxon>Spermatophyta</taxon>
        <taxon>Magnoliopsida</taxon>
        <taxon>eudicotyledons</taxon>
        <taxon>Gunneridae</taxon>
        <taxon>Pentapetalae</taxon>
        <taxon>rosids</taxon>
        <taxon>fabids</taxon>
        <taxon>Malpighiales</taxon>
        <taxon>Erythroxylaceae</taxon>
        <taxon>Erythroxylum</taxon>
    </lineage>
</organism>
<comment type="similarity">
    <text evidence="2 9">Belongs to the glycosyl hydrolase 28 family.</text>
</comment>
<name>A0AAV8S924_9ROSI</name>
<protein>
    <recommendedName>
        <fullName evidence="12">Exopolygalacturonase-like</fullName>
    </recommendedName>
</protein>
<dbReference type="PROSITE" id="PS00502">
    <property type="entry name" value="POLYGALACTURONASE"/>
    <property type="match status" value="1"/>
</dbReference>
<dbReference type="FunFam" id="2.160.20.10:FF:000004">
    <property type="entry name" value="Pectin lyase-like superfamily protein"/>
    <property type="match status" value="1"/>
</dbReference>
<dbReference type="Proteomes" id="UP001159364">
    <property type="component" value="Linkage Group LG12"/>
</dbReference>
<dbReference type="PANTHER" id="PTHR31375">
    <property type="match status" value="1"/>
</dbReference>
<gene>
    <name evidence="10" type="ORF">K2173_007612</name>
</gene>
<reference evidence="10 11" key="1">
    <citation type="submission" date="2021-09" db="EMBL/GenBank/DDBJ databases">
        <title>Genomic insights and catalytic innovation underlie evolution of tropane alkaloids biosynthesis.</title>
        <authorList>
            <person name="Wang Y.-J."/>
            <person name="Tian T."/>
            <person name="Huang J.-P."/>
            <person name="Huang S.-X."/>
        </authorList>
    </citation>
    <scope>NUCLEOTIDE SEQUENCE [LARGE SCALE GENOMIC DNA]</scope>
    <source>
        <strain evidence="10">KIB-2018</strain>
        <tissue evidence="10">Leaf</tissue>
    </source>
</reference>
<evidence type="ECO:0000256" key="2">
    <source>
        <dbReference type="ARBA" id="ARBA00008834"/>
    </source>
</evidence>
<evidence type="ECO:0000256" key="3">
    <source>
        <dbReference type="ARBA" id="ARBA00022512"/>
    </source>
</evidence>
<keyword evidence="3" id="KW-0134">Cell wall</keyword>
<dbReference type="AlphaFoldDB" id="A0AAV8S924"/>
<evidence type="ECO:0000256" key="7">
    <source>
        <dbReference type="ARBA" id="ARBA00023316"/>
    </source>
</evidence>
<dbReference type="InterPro" id="IPR006626">
    <property type="entry name" value="PbH1"/>
</dbReference>
<evidence type="ECO:0000256" key="6">
    <source>
        <dbReference type="ARBA" id="ARBA00023295"/>
    </source>
</evidence>
<dbReference type="SMART" id="SM00710">
    <property type="entry name" value="PbH1"/>
    <property type="match status" value="6"/>
</dbReference>
<keyword evidence="5 9" id="KW-0378">Hydrolase</keyword>
<dbReference type="GO" id="GO:0005975">
    <property type="term" value="P:carbohydrate metabolic process"/>
    <property type="evidence" value="ECO:0007669"/>
    <property type="project" value="InterPro"/>
</dbReference>
<evidence type="ECO:0000313" key="10">
    <source>
        <dbReference type="EMBL" id="KAJ8748622.1"/>
    </source>
</evidence>
<dbReference type="SUPFAM" id="SSF51126">
    <property type="entry name" value="Pectin lyase-like"/>
    <property type="match status" value="1"/>
</dbReference>
<evidence type="ECO:0000256" key="5">
    <source>
        <dbReference type="ARBA" id="ARBA00022801"/>
    </source>
</evidence>
<comment type="subcellular location">
    <subcellularLocation>
        <location evidence="1">Secreted</location>
        <location evidence="1">Cell wall</location>
    </subcellularLocation>
</comment>
<evidence type="ECO:0000256" key="1">
    <source>
        <dbReference type="ARBA" id="ARBA00004191"/>
    </source>
</evidence>